<name>A0A4V6NSC3_9FIRM</name>
<protein>
    <submittedName>
        <fullName evidence="2">Anion-transporting ATPase</fullName>
    </submittedName>
</protein>
<dbReference type="Proteomes" id="UP000295504">
    <property type="component" value="Unassembled WGS sequence"/>
</dbReference>
<dbReference type="InterPro" id="IPR027417">
    <property type="entry name" value="P-loop_NTPase"/>
</dbReference>
<comment type="caution">
    <text evidence="2">The sequence shown here is derived from an EMBL/GenBank/DDBJ whole genome shotgun (WGS) entry which is preliminary data.</text>
</comment>
<feature type="domain" description="ArsA/GET3 Anion-transporting ATPase-like" evidence="1">
    <location>
        <begin position="2"/>
        <end position="83"/>
    </location>
</feature>
<proteinExistence type="predicted"/>
<dbReference type="EMBL" id="SLYC01000035">
    <property type="protein sequence ID" value="TCP99683.1"/>
    <property type="molecule type" value="Genomic_DNA"/>
</dbReference>
<evidence type="ECO:0000259" key="1">
    <source>
        <dbReference type="Pfam" id="PF02374"/>
    </source>
</evidence>
<dbReference type="Pfam" id="PF02374">
    <property type="entry name" value="ArsA_ATPase"/>
    <property type="match status" value="1"/>
</dbReference>
<evidence type="ECO:0000313" key="3">
    <source>
        <dbReference type="Proteomes" id="UP000295504"/>
    </source>
</evidence>
<evidence type="ECO:0000313" key="2">
    <source>
        <dbReference type="EMBL" id="TCP99683.1"/>
    </source>
</evidence>
<keyword evidence="3" id="KW-1185">Reference proteome</keyword>
<sequence>MEIQLTSEAVEIQENLWAQEINTIHETEQGWKKVQEYITTLLMSRTIKDITTEELTTFPGIEYLLGLLRILKYYKEKIYDVIVNKECGGGLFHE</sequence>
<reference evidence="2 3" key="1">
    <citation type="submission" date="2019-03" db="EMBL/GenBank/DDBJ databases">
        <title>Genomic Encyclopedia of Type Strains, Phase IV (KMG-IV): sequencing the most valuable type-strain genomes for metagenomic binning, comparative biology and taxonomic classification.</title>
        <authorList>
            <person name="Goeker M."/>
        </authorList>
    </citation>
    <scope>NUCLEOTIDE SEQUENCE [LARGE SCALE GENOMIC DNA]</scope>
    <source>
        <strain evidence="2 3">DSM 100013</strain>
    </source>
</reference>
<dbReference type="Gene3D" id="3.40.50.300">
    <property type="entry name" value="P-loop containing nucleotide triphosphate hydrolases"/>
    <property type="match status" value="1"/>
</dbReference>
<gene>
    <name evidence="2" type="ORF">EDD79_103518</name>
</gene>
<dbReference type="AlphaFoldDB" id="A0A4V6NSC3"/>
<accession>A0A4V6NSC3</accession>
<organism evidence="2 3">
    <name type="scientific">Serpentinicella alkaliphila</name>
    <dbReference type="NCBI Taxonomy" id="1734049"/>
    <lineage>
        <taxon>Bacteria</taxon>
        <taxon>Bacillati</taxon>
        <taxon>Bacillota</taxon>
        <taxon>Clostridia</taxon>
        <taxon>Peptostreptococcales</taxon>
        <taxon>Natronincolaceae</taxon>
        <taxon>Serpentinicella</taxon>
    </lineage>
</organism>
<dbReference type="InterPro" id="IPR025723">
    <property type="entry name" value="ArsA/GET3_ATPase-like"/>
</dbReference>